<dbReference type="Proteomes" id="UP000011518">
    <property type="component" value="Unassembled WGS sequence"/>
</dbReference>
<dbReference type="PANTHER" id="PTHR14269:SF17">
    <property type="entry name" value="HALOACID DEHALOGENASE-LIKE HYDROLASE DOMAIN-CONTAINING 5"/>
    <property type="match status" value="1"/>
</dbReference>
<dbReference type="FunCoup" id="L9JDX5">
    <property type="interactions" value="719"/>
</dbReference>
<dbReference type="NCBIfam" id="TIGR01460">
    <property type="entry name" value="HAD-SF-IIA"/>
    <property type="match status" value="1"/>
</dbReference>
<dbReference type="Gene3D" id="3.40.50.1000">
    <property type="entry name" value="HAD superfamily/HAD-like"/>
    <property type="match status" value="2"/>
</dbReference>
<dbReference type="AlphaFoldDB" id="L9JDX5"/>
<organism evidence="2 3">
    <name type="scientific">Tupaia chinensis</name>
    <name type="common">Chinese tree shrew</name>
    <name type="synonym">Tupaia belangeri chinensis</name>
    <dbReference type="NCBI Taxonomy" id="246437"/>
    <lineage>
        <taxon>Eukaryota</taxon>
        <taxon>Metazoa</taxon>
        <taxon>Chordata</taxon>
        <taxon>Craniata</taxon>
        <taxon>Vertebrata</taxon>
        <taxon>Euteleostomi</taxon>
        <taxon>Mammalia</taxon>
        <taxon>Eutheria</taxon>
        <taxon>Euarchontoglires</taxon>
        <taxon>Scandentia</taxon>
        <taxon>Tupaiidae</taxon>
        <taxon>Tupaia</taxon>
    </lineage>
</organism>
<sequence>MGTFTLCFQLLLKDWCLRWTLAEPQLQVEPDQVILSHSPMKWFSQFHEKRMLVSGQGPLVENARALGFRNVITVDELRTAFPVLDMVDLERRPKTTPCQEVLVFPSPALPLTLTVFLVSWQPLLRNDFPAIEAMPLLSRGVLLLGEPVRWETSLQLILDVLLSNGNPGTGLATAPYPHLPVLASNMDLLWMAEAKMPRFGHGTFLLCLETIYRKVTGRELRYEGLMGKPSLLTYQYAEALIRQQAERRGWAAPIRKLYAVGDNPMSDVYGANLFHQYLQTAQPGAEPPLATRSCASILVCTGVYSPGQHGAAGPPFHGHRDFSPARLQASHVVSDVDEAVRLVFSEEGWAS</sequence>
<dbReference type="GO" id="GO:0005739">
    <property type="term" value="C:mitochondrion"/>
    <property type="evidence" value="ECO:0007669"/>
    <property type="project" value="TreeGrafter"/>
</dbReference>
<dbReference type="GO" id="GO:0046474">
    <property type="term" value="P:glycerophospholipid biosynthetic process"/>
    <property type="evidence" value="ECO:0007669"/>
    <property type="project" value="TreeGrafter"/>
</dbReference>
<evidence type="ECO:0000256" key="1">
    <source>
        <dbReference type="SAM" id="SignalP"/>
    </source>
</evidence>
<dbReference type="InterPro" id="IPR023214">
    <property type="entry name" value="HAD_sf"/>
</dbReference>
<dbReference type="InterPro" id="IPR050324">
    <property type="entry name" value="CDP-alcohol_PTase-I"/>
</dbReference>
<dbReference type="STRING" id="246437.L9JDX5"/>
<gene>
    <name evidence="2" type="ORF">TREES_T100007861</name>
</gene>
<keyword evidence="1" id="KW-0732">Signal</keyword>
<evidence type="ECO:0000313" key="2">
    <source>
        <dbReference type="EMBL" id="ELW48489.1"/>
    </source>
</evidence>
<evidence type="ECO:0000313" key="3">
    <source>
        <dbReference type="Proteomes" id="UP000011518"/>
    </source>
</evidence>
<feature type="chain" id="PRO_5003999094" evidence="1">
    <location>
        <begin position="23"/>
        <end position="351"/>
    </location>
</feature>
<dbReference type="InterPro" id="IPR006353">
    <property type="entry name" value="HAD-SF_hydro_IIA_CECR5"/>
</dbReference>
<reference evidence="3" key="2">
    <citation type="journal article" date="2013" name="Nat. Commun.">
        <title>Genome of the Chinese tree shrew.</title>
        <authorList>
            <person name="Fan Y."/>
            <person name="Huang Z.Y."/>
            <person name="Cao C.C."/>
            <person name="Chen C.S."/>
            <person name="Chen Y.X."/>
            <person name="Fan D.D."/>
            <person name="He J."/>
            <person name="Hou H.L."/>
            <person name="Hu L."/>
            <person name="Hu X.T."/>
            <person name="Jiang X.T."/>
            <person name="Lai R."/>
            <person name="Lang Y.S."/>
            <person name="Liang B."/>
            <person name="Liao S.G."/>
            <person name="Mu D."/>
            <person name="Ma Y.Y."/>
            <person name="Niu Y.Y."/>
            <person name="Sun X.Q."/>
            <person name="Xia J.Q."/>
            <person name="Xiao J."/>
            <person name="Xiong Z.Q."/>
            <person name="Xu L."/>
            <person name="Yang L."/>
            <person name="Zhang Y."/>
            <person name="Zhao W."/>
            <person name="Zhao X.D."/>
            <person name="Zheng Y.T."/>
            <person name="Zhou J.M."/>
            <person name="Zhu Y.B."/>
            <person name="Zhang G.J."/>
            <person name="Wang J."/>
            <person name="Yao Y.G."/>
        </authorList>
    </citation>
    <scope>NUCLEOTIDE SEQUENCE [LARGE SCALE GENOMIC DNA]</scope>
</reference>
<dbReference type="InParanoid" id="L9JDX5"/>
<dbReference type="NCBIfam" id="TIGR01456">
    <property type="entry name" value="CECR5"/>
    <property type="match status" value="1"/>
</dbReference>
<accession>L9JDX5</accession>
<dbReference type="EMBL" id="KB321041">
    <property type="protein sequence ID" value="ELW48489.1"/>
    <property type="molecule type" value="Genomic_DNA"/>
</dbReference>
<dbReference type="InterPro" id="IPR006357">
    <property type="entry name" value="HAD-SF_hydro_IIA"/>
</dbReference>
<dbReference type="SUPFAM" id="SSF56784">
    <property type="entry name" value="HAD-like"/>
    <property type="match status" value="1"/>
</dbReference>
<dbReference type="InterPro" id="IPR036412">
    <property type="entry name" value="HAD-like_sf"/>
</dbReference>
<proteinExistence type="predicted"/>
<protein>
    <submittedName>
        <fullName evidence="2">Cat eye syndrome critical region protein 5 like protein</fullName>
    </submittedName>
</protein>
<reference evidence="3" key="1">
    <citation type="submission" date="2012-07" db="EMBL/GenBank/DDBJ databases">
        <title>Genome of the Chinese tree shrew, a rising model animal genetically related to primates.</title>
        <authorList>
            <person name="Zhang G."/>
            <person name="Fan Y."/>
            <person name="Yao Y."/>
            <person name="Huang Z."/>
        </authorList>
    </citation>
    <scope>NUCLEOTIDE SEQUENCE [LARGE SCALE GENOMIC DNA]</scope>
</reference>
<keyword evidence="3" id="KW-1185">Reference proteome</keyword>
<name>L9JDX5_TUPCH</name>
<dbReference type="PANTHER" id="PTHR14269">
    <property type="entry name" value="CDP-DIACYLGLYCEROL--GLYCEROL-3-PHOSPHATE 3-PHOSPHATIDYLTRANSFERASE-RELATED"/>
    <property type="match status" value="1"/>
</dbReference>
<feature type="signal peptide" evidence="1">
    <location>
        <begin position="1"/>
        <end position="22"/>
    </location>
</feature>